<dbReference type="SUPFAM" id="SSF56801">
    <property type="entry name" value="Acetyl-CoA synthetase-like"/>
    <property type="match status" value="1"/>
</dbReference>
<dbReference type="Gene3D" id="3.40.50.12780">
    <property type="entry name" value="N-terminal domain of ligase-like"/>
    <property type="match status" value="1"/>
</dbReference>
<organism evidence="5">
    <name type="scientific">uncultured Desulfobacteraceae bacterium</name>
    <dbReference type="NCBI Taxonomy" id="218296"/>
    <lineage>
        <taxon>Bacteria</taxon>
        <taxon>Pseudomonadati</taxon>
        <taxon>Thermodesulfobacteriota</taxon>
        <taxon>Desulfobacteria</taxon>
        <taxon>Desulfobacterales</taxon>
        <taxon>Desulfobacteraceae</taxon>
        <taxon>environmental samples</taxon>
    </lineage>
</organism>
<sequence length="522" mass="58343">MAHWLNLGQNLKVNAKKFADKTALMDPNRSFTYAELNTRVNRLSHSLLSLGLEKGDRVAVCMENTIEIVEMYLAAAKTGLVIVPVNFRLVGREIQHIVDHSDAKALAADEEFVPVIDGIRSDLPKIPPENFVVAGKAARGWREYDSFMAGGSADEPDVRVEPKDTWILIYTSGTTGKPKGVLRSHESHIAFYLINAVDFGFTEHDVCMNVMPLFHINSTFFTFIFLYIGASALLHPARSFRAGEVLSIVEDKKVSFISLIPTHYNIIMNASEEEKRRDVGSVKKLLCSSAPVRKSMKLAIMDFFKGVELYEGYGSSEAGIVTILKPERQMEKLGSIGMETLGTDFVKILDENGDEVPDGEVGELFSRGPMLFDGYYKMPEKTASSFQGEWFSAGDMARRMEDGFFEIVDRKDNMIITGGEHVYPSEVEEVIGSHDGVFDVAVISLPDEKWGEKVVAVTIPKSGRSGMDEGTIMELCREKLAAYKRPKQVIFIEEEEMPRTQTGKILHRILRERYAGQEASRV</sequence>
<dbReference type="InterPro" id="IPR000873">
    <property type="entry name" value="AMP-dep_synth/lig_dom"/>
</dbReference>
<dbReference type="InterPro" id="IPR045851">
    <property type="entry name" value="AMP-bd_C_sf"/>
</dbReference>
<dbReference type="PROSITE" id="PS00455">
    <property type="entry name" value="AMP_BINDING"/>
    <property type="match status" value="1"/>
</dbReference>
<evidence type="ECO:0000256" key="2">
    <source>
        <dbReference type="ARBA" id="ARBA00022598"/>
    </source>
</evidence>
<dbReference type="Gene3D" id="3.30.300.30">
    <property type="match status" value="1"/>
</dbReference>
<dbReference type="Pfam" id="PF13193">
    <property type="entry name" value="AMP-binding_C"/>
    <property type="match status" value="1"/>
</dbReference>
<evidence type="ECO:0000256" key="1">
    <source>
        <dbReference type="ARBA" id="ARBA00006432"/>
    </source>
</evidence>
<evidence type="ECO:0000259" key="4">
    <source>
        <dbReference type="Pfam" id="PF13193"/>
    </source>
</evidence>
<gene>
    <name evidence="5" type="ORF">EPICR_50101</name>
</gene>
<comment type="similarity">
    <text evidence="1">Belongs to the ATP-dependent AMP-binding enzyme family.</text>
</comment>
<dbReference type="AlphaFoldDB" id="A0A484HPP0"/>
<accession>A0A484HPP0</accession>
<dbReference type="PANTHER" id="PTHR43767">
    <property type="entry name" value="LONG-CHAIN-FATTY-ACID--COA LIGASE"/>
    <property type="match status" value="1"/>
</dbReference>
<evidence type="ECO:0000313" key="5">
    <source>
        <dbReference type="EMBL" id="VEN74825.1"/>
    </source>
</evidence>
<dbReference type="FunFam" id="3.30.300.30:FF:000008">
    <property type="entry name" value="2,3-dihydroxybenzoate-AMP ligase"/>
    <property type="match status" value="1"/>
</dbReference>
<dbReference type="EMBL" id="CAACVI010000045">
    <property type="protein sequence ID" value="VEN74825.1"/>
    <property type="molecule type" value="Genomic_DNA"/>
</dbReference>
<dbReference type="PANTHER" id="PTHR43767:SF1">
    <property type="entry name" value="NONRIBOSOMAL PEPTIDE SYNTHASE PES1 (EUROFUNG)-RELATED"/>
    <property type="match status" value="1"/>
</dbReference>
<protein>
    <submittedName>
        <fullName evidence="5">Long-chain fatty acid--CoA ligase</fullName>
    </submittedName>
</protein>
<name>A0A484HPP0_9BACT</name>
<dbReference type="Pfam" id="PF00501">
    <property type="entry name" value="AMP-binding"/>
    <property type="match status" value="1"/>
</dbReference>
<dbReference type="InterPro" id="IPR042099">
    <property type="entry name" value="ANL_N_sf"/>
</dbReference>
<feature type="domain" description="AMP-dependent synthetase/ligase" evidence="3">
    <location>
        <begin position="12"/>
        <end position="376"/>
    </location>
</feature>
<reference evidence="5" key="1">
    <citation type="submission" date="2019-01" db="EMBL/GenBank/DDBJ databases">
        <authorList>
            <consortium name="Genoscope - CEA"/>
            <person name="William W."/>
        </authorList>
    </citation>
    <scope>NUCLEOTIDE SEQUENCE</scope>
    <source>
        <strain evidence="5">CR-1</strain>
    </source>
</reference>
<dbReference type="InterPro" id="IPR025110">
    <property type="entry name" value="AMP-bd_C"/>
</dbReference>
<keyword evidence="2 5" id="KW-0436">Ligase</keyword>
<proteinExistence type="inferred from homology"/>
<dbReference type="InterPro" id="IPR020845">
    <property type="entry name" value="AMP-binding_CS"/>
</dbReference>
<feature type="domain" description="AMP-binding enzyme C-terminal" evidence="4">
    <location>
        <begin position="426"/>
        <end position="504"/>
    </location>
</feature>
<dbReference type="GO" id="GO:0016878">
    <property type="term" value="F:acid-thiol ligase activity"/>
    <property type="evidence" value="ECO:0007669"/>
    <property type="project" value="UniProtKB-ARBA"/>
</dbReference>
<dbReference type="InterPro" id="IPR050237">
    <property type="entry name" value="ATP-dep_AMP-bd_enzyme"/>
</dbReference>
<evidence type="ECO:0000259" key="3">
    <source>
        <dbReference type="Pfam" id="PF00501"/>
    </source>
</evidence>